<proteinExistence type="predicted"/>
<dbReference type="Proteomes" id="UP000298216">
    <property type="component" value="Unassembled WGS sequence"/>
</dbReference>
<keyword evidence="1" id="KW-0472">Membrane</keyword>
<reference evidence="2 3" key="1">
    <citation type="submission" date="2019-03" db="EMBL/GenBank/DDBJ databases">
        <title>Draft genome of Brevundimonas sp. a heavy metal resistant soil bacteria.</title>
        <authorList>
            <person name="Soto J."/>
        </authorList>
    </citation>
    <scope>NUCLEOTIDE SEQUENCE [LARGE SCALE GENOMIC DNA]</scope>
    <source>
        <strain evidence="2 3">B-10</strain>
    </source>
</reference>
<dbReference type="OrthoDB" id="7349915at2"/>
<sequence>MKMIGKRSIASAVRLVLGFANVFVMIGAIAVGGALVVSLIFPSFGAGLMDGLKGVDVDPHTSFEMTGRLTLLGAFLACGFTWWIINRLRRILLSVNQGDAFEFANVKRLQAVGLGLIGIQLTALLLVFVAPQSIGQSPSDYDFDLGSWLGILVVFILAEVFRQGSAMRDEQMTTV</sequence>
<feature type="transmembrane region" description="Helical" evidence="1">
    <location>
        <begin position="65"/>
        <end position="85"/>
    </location>
</feature>
<dbReference type="InterPro" id="IPR021354">
    <property type="entry name" value="DUF2975"/>
</dbReference>
<feature type="transmembrane region" description="Helical" evidence="1">
    <location>
        <begin position="12"/>
        <end position="45"/>
    </location>
</feature>
<organism evidence="2 3">
    <name type="scientific">Brevundimonas intermedia</name>
    <dbReference type="NCBI Taxonomy" id="74315"/>
    <lineage>
        <taxon>Bacteria</taxon>
        <taxon>Pseudomonadati</taxon>
        <taxon>Pseudomonadota</taxon>
        <taxon>Alphaproteobacteria</taxon>
        <taxon>Caulobacterales</taxon>
        <taxon>Caulobacteraceae</taxon>
        <taxon>Brevundimonas</taxon>
    </lineage>
</organism>
<evidence type="ECO:0000313" key="2">
    <source>
        <dbReference type="EMBL" id="TFW14134.1"/>
    </source>
</evidence>
<evidence type="ECO:0000313" key="3">
    <source>
        <dbReference type="Proteomes" id="UP000298216"/>
    </source>
</evidence>
<dbReference type="EMBL" id="SPVH01000002">
    <property type="protein sequence ID" value="TFW14134.1"/>
    <property type="molecule type" value="Genomic_DNA"/>
</dbReference>
<keyword evidence="1" id="KW-1133">Transmembrane helix</keyword>
<dbReference type="RefSeq" id="WP_135193524.1">
    <property type="nucleotide sequence ID" value="NZ_SPVH01000002.1"/>
</dbReference>
<keyword evidence="3" id="KW-1185">Reference proteome</keyword>
<feature type="transmembrane region" description="Helical" evidence="1">
    <location>
        <begin position="111"/>
        <end position="130"/>
    </location>
</feature>
<accession>A0A4Y9RYK5</accession>
<evidence type="ECO:0000256" key="1">
    <source>
        <dbReference type="SAM" id="Phobius"/>
    </source>
</evidence>
<comment type="caution">
    <text evidence="2">The sequence shown here is derived from an EMBL/GenBank/DDBJ whole genome shotgun (WGS) entry which is preliminary data.</text>
</comment>
<protein>
    <submittedName>
        <fullName evidence="2">DUF2975 domain-containing protein</fullName>
    </submittedName>
</protein>
<feature type="transmembrane region" description="Helical" evidence="1">
    <location>
        <begin position="145"/>
        <end position="162"/>
    </location>
</feature>
<dbReference type="AlphaFoldDB" id="A0A4Y9RYK5"/>
<keyword evidence="1" id="KW-0812">Transmembrane</keyword>
<dbReference type="Pfam" id="PF11188">
    <property type="entry name" value="DUF2975"/>
    <property type="match status" value="1"/>
</dbReference>
<gene>
    <name evidence="2" type="ORF">EGY25_02700</name>
</gene>
<name>A0A4Y9RYK5_9CAUL</name>